<comment type="similarity">
    <text evidence="3">Belongs to the polycystin family.</text>
</comment>
<dbReference type="PANTHER" id="PTHR46730">
    <property type="entry name" value="POLYCYSTIN-1"/>
    <property type="match status" value="1"/>
</dbReference>
<dbReference type="PROSITE" id="PS51212">
    <property type="entry name" value="WSC"/>
    <property type="match status" value="1"/>
</dbReference>
<evidence type="ECO:0000256" key="7">
    <source>
        <dbReference type="ARBA" id="ARBA00022989"/>
    </source>
</evidence>
<organism evidence="21 22">
    <name type="scientific">Pocillopora damicornis</name>
    <name type="common">Cauliflower coral</name>
    <name type="synonym">Millepora damicornis</name>
    <dbReference type="NCBI Taxonomy" id="46731"/>
    <lineage>
        <taxon>Eukaryota</taxon>
        <taxon>Metazoa</taxon>
        <taxon>Cnidaria</taxon>
        <taxon>Anthozoa</taxon>
        <taxon>Hexacorallia</taxon>
        <taxon>Scleractinia</taxon>
        <taxon>Astrocoeniina</taxon>
        <taxon>Pocilloporidae</taxon>
        <taxon>Pocillopora</taxon>
    </lineage>
</organism>
<keyword evidence="5 14" id="KW-0812">Transmembrane</keyword>
<feature type="transmembrane region" description="Helical" evidence="14">
    <location>
        <begin position="1698"/>
        <end position="1718"/>
    </location>
</feature>
<dbReference type="SMART" id="SM00303">
    <property type="entry name" value="GPS"/>
    <property type="match status" value="1"/>
</dbReference>
<dbReference type="InterPro" id="IPR000203">
    <property type="entry name" value="GPS"/>
</dbReference>
<dbReference type="PROSITE" id="PS50095">
    <property type="entry name" value="PLAT"/>
    <property type="match status" value="1"/>
</dbReference>
<dbReference type="PROSITE" id="PS50221">
    <property type="entry name" value="GAIN_B"/>
    <property type="match status" value="1"/>
</dbReference>
<evidence type="ECO:0000256" key="6">
    <source>
        <dbReference type="ARBA" id="ARBA00022737"/>
    </source>
</evidence>
<feature type="transmembrane region" description="Helical" evidence="14">
    <location>
        <begin position="2126"/>
        <end position="2148"/>
    </location>
</feature>
<dbReference type="InterPro" id="IPR057244">
    <property type="entry name" value="GAIN_B"/>
</dbReference>
<dbReference type="InterPro" id="IPR002859">
    <property type="entry name" value="PKD/REJ-like"/>
</dbReference>
<dbReference type="SMART" id="SM00308">
    <property type="entry name" value="LH2"/>
    <property type="match status" value="1"/>
</dbReference>
<feature type="region of interest" description="Disordered" evidence="13">
    <location>
        <begin position="987"/>
        <end position="1011"/>
    </location>
</feature>
<dbReference type="InterPro" id="IPR000601">
    <property type="entry name" value="PKD_dom"/>
</dbReference>
<evidence type="ECO:0000256" key="12">
    <source>
        <dbReference type="PROSITE-ProRule" id="PRU00152"/>
    </source>
</evidence>
<keyword evidence="15" id="KW-0732">Signal</keyword>
<feature type="transmembrane region" description="Helical" evidence="14">
    <location>
        <begin position="2160"/>
        <end position="2186"/>
    </location>
</feature>
<evidence type="ECO:0000256" key="11">
    <source>
        <dbReference type="ARBA" id="ARBA00023273"/>
    </source>
</evidence>
<feature type="region of interest" description="Disordered" evidence="13">
    <location>
        <begin position="2726"/>
        <end position="2753"/>
    </location>
</feature>
<feature type="region of interest" description="Disordered" evidence="13">
    <location>
        <begin position="3195"/>
        <end position="3216"/>
    </location>
</feature>
<keyword evidence="6" id="KW-0677">Repeat</keyword>
<dbReference type="PANTHER" id="PTHR46730:SF1">
    <property type="entry name" value="PLAT DOMAIN-CONTAINING PROTEIN"/>
    <property type="match status" value="1"/>
</dbReference>
<keyword evidence="9 14" id="KW-0472">Membrane</keyword>
<dbReference type="InterPro" id="IPR046338">
    <property type="entry name" value="GAIN_dom_sf"/>
</dbReference>
<evidence type="ECO:0000259" key="20">
    <source>
        <dbReference type="PROSITE" id="PS51212"/>
    </source>
</evidence>
<dbReference type="Pfam" id="PF08016">
    <property type="entry name" value="PKD_channel"/>
    <property type="match status" value="1"/>
</dbReference>
<keyword evidence="4" id="KW-1003">Cell membrane</keyword>
<feature type="compositionally biased region" description="Low complexity" evidence="13">
    <location>
        <begin position="997"/>
        <end position="1007"/>
    </location>
</feature>
<feature type="transmembrane region" description="Helical" evidence="14">
    <location>
        <begin position="2513"/>
        <end position="2532"/>
    </location>
</feature>
<dbReference type="OrthoDB" id="5985852at2759"/>
<feature type="domain" description="PKD" evidence="16">
    <location>
        <begin position="553"/>
        <end position="608"/>
    </location>
</feature>
<evidence type="ECO:0000259" key="16">
    <source>
        <dbReference type="PROSITE" id="PS50093"/>
    </source>
</evidence>
<comment type="caution">
    <text evidence="12">Lacks conserved residue(s) required for the propagation of feature annotation.</text>
</comment>
<sequence length="3216" mass="360355">MAKESNLVFVWLLLLCFFARSRPEQNESVPWYIGCYNNRDVTNGYISKGSSHTSAQRDPMTPVNCVSQCVKRYRYAALRNGSICICLMEIDKNATTNDIHCNTSCHGDKSIKCGGTNASNIYSTSVPLLESLHNIFPNQAAKGTLVTVTSILSIKRLADEVSGLNRIKQGNQTADSIFITWSVQGKVYNDARVHLTGYSMNISKDIIFQQYGSQEVCVLARNLFSFQRKCSHVGVLVPITGLQLVTVFQGGSKVPIRFPLIRSCKLVYFKFMIVQGSFPEFRFDFGDRTVPYTATDSSPDHNSQDYSCMTASHIFRSSGNFTINVTVSNAISRKCQTFNVVVEPFKASIELEKNSKDCLRVEANMSSILKARILDLEGCSVIYKWNFNDSSPNITTSVPQVSHSFFLAHQRYNVTIAAFYDRGVSQTVEQVCPIKRLQGVILKPEKPHVILGTGEETTFTAEVLPAIGPKGNVKIRFHRNDRVHAPLGNLMLAIFWKPGRFIVKAEAENEVSSVWSNELLVFVYEEISGLSIHHDSTVLLGRPSRLTASVKKGTNVTFCWDFEDGSVINTTSTSITHNYTREGEHRINLVASNPLNNPEETSIIVYVTKLPACYPPAVTLLGLNSGKVFRSKELRLEADVGVNCSKADQLIYMWKVTAASGAQEGGTVEPEGVSFTRGALILPPHLLDYGEYYFHLEVRGKNTGLASLTKVRVTVVKSHLVAVIKGGTYAVVARTHEKIVIDASPSYDPDFPDESHLLRFHWSCHLLKDKAKSCFNDSRTPVSMNRNQSVLKFQVDWLLEGNSFDSYEFVVTVAKDSRKAKASKILLMNPGRGHLLSTDCLQCDKGVVNPTAPLVIMGLCSSCPSNNTNITYEWYIYHVQLGGSDPPEREEECFSESITNPMISSVFHGTVTPLTSKPTFYPLRGSRPTSKPLTFKRTAATRSPPKRFGRGRICIDPNFYGPFPATETTRRPTLGVGIGTGSSAGLSTGKGLGTGSGITTTSTNDVGGDNDDKYDNDEVDDLYIPTYIPPSGKLSGSFISFKKNSMRLLEKHTTTGLRSKNFVVLGGYFPPGHMYMVTLKVNDRDTGQKGLASIYFNTSKTPECETCVVTPFIGEALETAFQLTCSEKSSKAWPTSYRISYTVDGLSNEEGERILMYSSYKSEIQFVLPPGLEAFNHTVKIHVTIASDEVQRNFLPTQVRVLPLNMSENVSIEEVLLNKTDGRLLSLLGDTGDDQGIRQFITALANSLNRLGSVKNVSSRYKMRTDIREKLLQRLLNITGSDKNSAFQTSLALQMLTARPEELTETSVKLASLLLQHLSDMMQSAHQKMRGRRIEGRFVLSEELIKAITRVTSDLIEASSLLILRTKRPHIKKEIRDDFLLKATEAAEKLVKARLSVQVLGEKPLLLNSPKIRVNASQIASIDNTIFSHAAVKFHVPVNLEKHLGGASAAAGGSCYGAVMIVYKENPFYSEMHHSQVGSLSLTDCNGEDIEVRNLSRGIDIFMPHELNKTTQRMEKFTLRWKHENIHVINETKKMSNQVLHVHLEPLSKLPAGFAVKLIVSTAEPGSSVRDQNELTASISGEGGVNMNIRHDQFKNGSESVFVRVVMEDRAYYRIRSINKGHSFTYLLSVHWTGCFYWNKMVKEWSTEGCRMIDLNTPQMFHCRCNHLTAFSGAFLYPPNSLTVKDLTDPVRLKRSPLALVLVVVILLLYLFLIGFCIRADKHDNKKAQAVYITENTSGNNPKAPAITERFQITLQTGHWFGSGTSANVFLILYGDNCVSDPIELKSDRDHPLFERSSCDVFVVSFPGRKFRDICKIHIWHDNSGDDPSWFLEQVLIKDVNRGDTRVFNCNRWLAVNEADGKVECEFKETTNHLNSFKKCFFELSAKSISDYHLWFSLFGRPSYSRFSRAQRLTSCMSLLLSFLCANIAWYRPEKQVMEVLGLLDITGESLWIGVLCSLVALPLNLLWIFLFRYSRRKFRRHVKVYPMSERQTDSTELITSVLDHSLETVGMLTNISERKRWFRTVFEWDDVDSDSSSCMCGSQLSLDRDSDSISRGYNSGHGGLSSSKRPFPPHADLLETCDFLREIGPSHRKSLDFEKRSTYSVSLLSEDRGVYHSRFSLPHGCIYLAWFGCLSTAFTAALFTIWYGVSLGWDLSVRWLQSLFFSLLESFLISQPFMVVIFILYMAYKSNARKEDEDIDEGFEDLSSSALHDIHYGHINQGFNGAASADGDDLHPALALRRRQRYLKFLKPPSKSKLSEARSKCARSKALKDYTVEVIVSILFFLITCFLVSSITCPDVYHLNQSIRKAFFRPGEGDPDSVKAAWEGMSAAFYENNATSHHTPFTILLRDSQSLLFGRTMITQFKTTMSKACDGNANTTVCRVTCHEKEGAWFSLELNQTSEESAKQLRGITDSQWINICTREVKVEFAVYTPFLRAISAATLSVKASYTGKPLCRLELNTFPVFFKSTGQGFFVRICKLLFVFLFLYLLQHEFFLAKKMSAKYFRSFWRLTQLLAVASASLSMVLYIRWSVNLYALLREAQSANQTDVFHYAKMVSSSQEALQALYSLLLFFIIVRSLHMLRPFRTMVRLSKYFASVVRHLAACSVGIIILIMAFVHTGHLLFGGLHTMFKSFGDTFLLVSNFFRLEGVNHYQGPAVEERPVLILFYFAVFVVGFYTIMRGASATVFLYRVPHYKKKRHKKLAVEEFFRSKMQLLREKLKRRESDASFYPDEEEEDEKDEGEEELEEYEKDAPFPMEHVLDEVQVQFEELSLRMGNLMGSEVFDNSERFKDDFLSGTDSDEDVEYLYQAEPRPVPSAISGSGYESDHSNMSAARWNLSSSSCYDLADCHGPNEPRSGLARGTSAIPVMFTSGGCKASPSLRKITAYPEEETSRFQGNSNPSCSSSYDMCRSNPSFTLRDDGLREGALLNTRLRDGVLRGGFLFDGVWHVGGLHDSSSRGNDPRDRPDVESAAQSDGAFSRDQSFYSTHVVRPETEPIMPKNVYSMARTHGRRCREALSLHPCADVDCSTTEVATSSASELEMGRKDKKSRRRKSKALFRSSAVYPGEEGLSLGPNPPVRGREAHSTDSPHLRTKSPVHAAWGLAPSASERGFVKSPASHAYEDSRLHAAAQILVPSSPERGFVADPCHEALEDSDSIISARELDSTASPDPYVPEGPLKGILGDISMNRPLGTEIFQDDSPSLSTAGEKYKIR</sequence>
<feature type="signal peptide" evidence="15">
    <location>
        <begin position="1"/>
        <end position="23"/>
    </location>
</feature>
<dbReference type="Gene3D" id="2.60.40.10">
    <property type="entry name" value="Immunoglobulins"/>
    <property type="match status" value="2"/>
</dbReference>
<feature type="transmembrane region" description="Helical" evidence="14">
    <location>
        <begin position="2604"/>
        <end position="2626"/>
    </location>
</feature>
<keyword evidence="8" id="KW-0969">Cilium</keyword>
<evidence type="ECO:0000256" key="13">
    <source>
        <dbReference type="SAM" id="MobiDB-lite"/>
    </source>
</evidence>
<keyword evidence="22" id="KW-1185">Reference proteome</keyword>
<evidence type="ECO:0000256" key="9">
    <source>
        <dbReference type="ARBA" id="ARBA00023136"/>
    </source>
</evidence>
<dbReference type="GO" id="GO:0005929">
    <property type="term" value="C:cilium"/>
    <property type="evidence" value="ECO:0007669"/>
    <property type="project" value="UniProtKB-SubCell"/>
</dbReference>
<accession>A0A3M6TWF5</accession>
<evidence type="ECO:0000259" key="19">
    <source>
        <dbReference type="PROSITE" id="PS51111"/>
    </source>
</evidence>
<evidence type="ECO:0000259" key="18">
    <source>
        <dbReference type="PROSITE" id="PS50221"/>
    </source>
</evidence>
<evidence type="ECO:0000259" key="17">
    <source>
        <dbReference type="PROSITE" id="PS50095"/>
    </source>
</evidence>
<evidence type="ECO:0000256" key="3">
    <source>
        <dbReference type="ARBA" id="ARBA00007200"/>
    </source>
</evidence>
<feature type="domain" description="GAIN-B" evidence="18">
    <location>
        <begin position="1546"/>
        <end position="1683"/>
    </location>
</feature>
<dbReference type="EMBL" id="RCHS01002812">
    <property type="protein sequence ID" value="RMX45624.1"/>
    <property type="molecule type" value="Genomic_DNA"/>
</dbReference>
<dbReference type="InterPro" id="IPR014010">
    <property type="entry name" value="REJ_dom"/>
</dbReference>
<evidence type="ECO:0000256" key="4">
    <source>
        <dbReference type="ARBA" id="ARBA00022475"/>
    </source>
</evidence>
<gene>
    <name evidence="21" type="ORF">pdam_00010609</name>
</gene>
<comment type="caution">
    <text evidence="21">The sequence shown here is derived from an EMBL/GenBank/DDBJ whole genome shotgun (WGS) entry which is preliminary data.</text>
</comment>
<evidence type="ECO:0000313" key="21">
    <source>
        <dbReference type="EMBL" id="RMX45624.1"/>
    </source>
</evidence>
<feature type="compositionally biased region" description="Gly residues" evidence="13">
    <location>
        <begin position="987"/>
        <end position="996"/>
    </location>
</feature>
<comment type="subcellular location">
    <subcellularLocation>
        <location evidence="2">Cell membrane</location>
        <topology evidence="2">Multi-pass membrane protein</topology>
    </subcellularLocation>
    <subcellularLocation>
        <location evidence="1">Cell projection</location>
        <location evidence="1">Cilium</location>
    </subcellularLocation>
</comment>
<keyword evidence="10" id="KW-1015">Disulfide bond</keyword>
<feature type="domain" description="PLAT" evidence="17">
    <location>
        <begin position="1749"/>
        <end position="1868"/>
    </location>
</feature>
<dbReference type="Pfam" id="PF00801">
    <property type="entry name" value="PKD"/>
    <property type="match status" value="2"/>
</dbReference>
<dbReference type="InterPro" id="IPR000434">
    <property type="entry name" value="PC1"/>
</dbReference>
<feature type="region of interest" description="Disordered" evidence="13">
    <location>
        <begin position="3031"/>
        <end position="3096"/>
    </location>
</feature>
<dbReference type="Proteomes" id="UP000275408">
    <property type="component" value="Unassembled WGS sequence"/>
</dbReference>
<evidence type="ECO:0000313" key="22">
    <source>
        <dbReference type="Proteomes" id="UP000275408"/>
    </source>
</evidence>
<dbReference type="InterPro" id="IPR036392">
    <property type="entry name" value="PLAT/LH2_dom_sf"/>
</dbReference>
<feature type="transmembrane region" description="Helical" evidence="14">
    <location>
        <begin position="1913"/>
        <end position="1931"/>
    </location>
</feature>
<evidence type="ECO:0000256" key="1">
    <source>
        <dbReference type="ARBA" id="ARBA00004138"/>
    </source>
</evidence>
<dbReference type="Pfam" id="PF01477">
    <property type="entry name" value="PLAT"/>
    <property type="match status" value="1"/>
</dbReference>
<dbReference type="Pfam" id="PF20519">
    <property type="entry name" value="Polycystin_dom"/>
    <property type="match status" value="1"/>
</dbReference>
<evidence type="ECO:0000256" key="2">
    <source>
        <dbReference type="ARBA" id="ARBA00004651"/>
    </source>
</evidence>
<feature type="transmembrane region" description="Helical" evidence="14">
    <location>
        <begin position="1951"/>
        <end position="1972"/>
    </location>
</feature>
<dbReference type="CDD" id="cd00146">
    <property type="entry name" value="PKD"/>
    <property type="match status" value="2"/>
</dbReference>
<dbReference type="InterPro" id="IPR022409">
    <property type="entry name" value="PKD/Chitinase_dom"/>
</dbReference>
<keyword evidence="11" id="KW-0966">Cell projection</keyword>
<proteinExistence type="inferred from homology"/>
<evidence type="ECO:0000256" key="14">
    <source>
        <dbReference type="SAM" id="Phobius"/>
    </source>
</evidence>
<protein>
    <recommendedName>
        <fullName evidence="23">Polycystic kidney disease protein 1-like 2</fullName>
    </recommendedName>
</protein>
<keyword evidence="7 14" id="KW-1133">Transmembrane helix</keyword>
<dbReference type="PRINTS" id="PR00500">
    <property type="entry name" value="POLYCYSTIN1"/>
</dbReference>
<feature type="domain" description="PKD" evidence="16">
    <location>
        <begin position="281"/>
        <end position="343"/>
    </location>
</feature>
<dbReference type="PROSITE" id="PS51111">
    <property type="entry name" value="REJ"/>
    <property type="match status" value="1"/>
</dbReference>
<dbReference type="InterPro" id="IPR013783">
    <property type="entry name" value="Ig-like_fold"/>
</dbReference>
<dbReference type="PROSITE" id="PS50093">
    <property type="entry name" value="PKD"/>
    <property type="match status" value="2"/>
</dbReference>
<feature type="transmembrane region" description="Helical" evidence="14">
    <location>
        <begin position="2275"/>
        <end position="2296"/>
    </location>
</feature>
<dbReference type="Pfam" id="PF01825">
    <property type="entry name" value="GPS"/>
    <property type="match status" value="1"/>
</dbReference>
<evidence type="ECO:0000256" key="8">
    <source>
        <dbReference type="ARBA" id="ARBA00023069"/>
    </source>
</evidence>
<dbReference type="SMART" id="SM00321">
    <property type="entry name" value="WSC"/>
    <property type="match status" value="1"/>
</dbReference>
<dbReference type="GO" id="GO:0005261">
    <property type="term" value="F:monoatomic cation channel activity"/>
    <property type="evidence" value="ECO:0007669"/>
    <property type="project" value="TreeGrafter"/>
</dbReference>
<dbReference type="SUPFAM" id="SSF49723">
    <property type="entry name" value="Lipase/lipooxygenase domain (PLAT/LH2 domain)"/>
    <property type="match status" value="1"/>
</dbReference>
<reference evidence="21 22" key="1">
    <citation type="journal article" date="2018" name="Sci. Rep.">
        <title>Comparative analysis of the Pocillopora damicornis genome highlights role of immune system in coral evolution.</title>
        <authorList>
            <person name="Cunning R."/>
            <person name="Bay R.A."/>
            <person name="Gillette P."/>
            <person name="Baker A.C."/>
            <person name="Traylor-Knowles N."/>
        </authorList>
    </citation>
    <scope>NUCLEOTIDE SEQUENCE [LARGE SCALE GENOMIC DNA]</scope>
    <source>
        <strain evidence="21">RSMAS</strain>
        <tissue evidence="21">Whole animal</tissue>
    </source>
</reference>
<evidence type="ECO:0000256" key="10">
    <source>
        <dbReference type="ARBA" id="ARBA00023157"/>
    </source>
</evidence>
<feature type="transmembrane region" description="Helical" evidence="14">
    <location>
        <begin position="2564"/>
        <end position="2584"/>
    </location>
</feature>
<evidence type="ECO:0000256" key="5">
    <source>
        <dbReference type="ARBA" id="ARBA00022692"/>
    </source>
</evidence>
<dbReference type="GO" id="GO:0005886">
    <property type="term" value="C:plasma membrane"/>
    <property type="evidence" value="ECO:0007669"/>
    <property type="project" value="UniProtKB-SubCell"/>
</dbReference>
<dbReference type="InterPro" id="IPR035986">
    <property type="entry name" value="PKD_dom_sf"/>
</dbReference>
<feature type="compositionally biased region" description="Basic and acidic residues" evidence="13">
    <location>
        <begin position="3082"/>
        <end position="3093"/>
    </location>
</feature>
<dbReference type="InterPro" id="IPR001024">
    <property type="entry name" value="PLAT/LH2_dom"/>
</dbReference>
<dbReference type="OMA" id="DIPRMNN"/>
<feature type="transmembrane region" description="Helical" evidence="14">
    <location>
        <begin position="2667"/>
        <end position="2694"/>
    </location>
</feature>
<dbReference type="SUPFAM" id="SSF49299">
    <property type="entry name" value="PKD domain"/>
    <property type="match status" value="2"/>
</dbReference>
<dbReference type="Pfam" id="PF02010">
    <property type="entry name" value="REJ"/>
    <property type="match status" value="2"/>
</dbReference>
<feature type="chain" id="PRO_5017987883" description="Polycystic kidney disease protein 1-like 2" evidence="15">
    <location>
        <begin position="24"/>
        <end position="3216"/>
    </location>
</feature>
<evidence type="ECO:0008006" key="23">
    <source>
        <dbReference type="Google" id="ProtNLM"/>
    </source>
</evidence>
<dbReference type="InterPro" id="IPR002889">
    <property type="entry name" value="WSC_carb-bd"/>
</dbReference>
<dbReference type="SMART" id="SM00089">
    <property type="entry name" value="PKD"/>
    <property type="match status" value="2"/>
</dbReference>
<feature type="region of interest" description="Disordered" evidence="13">
    <location>
        <begin position="2956"/>
        <end position="2995"/>
    </location>
</feature>
<dbReference type="GO" id="GO:0006816">
    <property type="term" value="P:calcium ion transport"/>
    <property type="evidence" value="ECO:0007669"/>
    <property type="project" value="TreeGrafter"/>
</dbReference>
<dbReference type="InterPro" id="IPR013122">
    <property type="entry name" value="PKD1_2_channel"/>
</dbReference>
<feature type="domain" description="REJ" evidence="19">
    <location>
        <begin position="613"/>
        <end position="1327"/>
    </location>
</feature>
<dbReference type="Gene3D" id="2.60.220.50">
    <property type="match status" value="1"/>
</dbReference>
<dbReference type="Gene3D" id="2.60.60.20">
    <property type="entry name" value="PLAT/LH2 domain"/>
    <property type="match status" value="1"/>
</dbReference>
<dbReference type="InterPro" id="IPR046791">
    <property type="entry name" value="Polycystin_dom"/>
</dbReference>
<feature type="compositionally biased region" description="Low complexity" evidence="13">
    <location>
        <begin position="3031"/>
        <end position="3042"/>
    </location>
</feature>
<name>A0A3M6TWF5_POCDA</name>
<feature type="compositionally biased region" description="Acidic residues" evidence="13">
    <location>
        <begin position="2733"/>
        <end position="2752"/>
    </location>
</feature>
<feature type="compositionally biased region" description="Basic residues" evidence="13">
    <location>
        <begin position="3048"/>
        <end position="3059"/>
    </location>
</feature>
<dbReference type="Pfam" id="PF01822">
    <property type="entry name" value="WSC"/>
    <property type="match status" value="1"/>
</dbReference>
<evidence type="ECO:0000256" key="15">
    <source>
        <dbReference type="SAM" id="SignalP"/>
    </source>
</evidence>
<feature type="transmembrane region" description="Helical" evidence="14">
    <location>
        <begin position="2475"/>
        <end position="2492"/>
    </location>
</feature>
<feature type="domain" description="WSC" evidence="20">
    <location>
        <begin position="29"/>
        <end position="125"/>
    </location>
</feature>